<evidence type="ECO:0000313" key="3">
    <source>
        <dbReference type="EMBL" id="KAL2267113.1"/>
    </source>
</evidence>
<evidence type="ECO:0000256" key="1">
    <source>
        <dbReference type="SAM" id="MobiDB-lite"/>
    </source>
</evidence>
<feature type="compositionally biased region" description="Low complexity" evidence="1">
    <location>
        <begin position="121"/>
        <end position="130"/>
    </location>
</feature>
<protein>
    <submittedName>
        <fullName evidence="3">Uncharacterized protein</fullName>
    </submittedName>
</protein>
<feature type="chain" id="PRO_5047365081" evidence="2">
    <location>
        <begin position="19"/>
        <end position="299"/>
    </location>
</feature>
<gene>
    <name evidence="3" type="ORF">VTJ83DRAFT_4390</name>
</gene>
<feature type="compositionally biased region" description="Low complexity" evidence="1">
    <location>
        <begin position="165"/>
        <end position="174"/>
    </location>
</feature>
<dbReference type="RefSeq" id="XP_070865840.1">
    <property type="nucleotide sequence ID" value="XM_071010874.1"/>
</dbReference>
<dbReference type="GeneID" id="98125518"/>
<feature type="signal peptide" evidence="2">
    <location>
        <begin position="1"/>
        <end position="18"/>
    </location>
</feature>
<keyword evidence="2" id="KW-0732">Signal</keyword>
<comment type="caution">
    <text evidence="3">The sequence shown here is derived from an EMBL/GenBank/DDBJ whole genome shotgun (WGS) entry which is preliminary data.</text>
</comment>
<sequence>MRTALFSLGALAVGLATANEYPDCELDNCYRNLVDERFAAEAVAWCPQFLAGTTTAPAAIPTNFGNCDSNVQAVSSACSCITYSNPATTEVPTTTSEPEPEPTDSGSDTEDEECSTEEPETTAPATTTSEPEPEPTDSGSDTEDEDCPTDEPETTAPVTTDEPEYTTSTITTTTTRTITQCPSAVPSCPNGVVTTTVETIVTTTVCPVTTVPGGDDDEEPTGGVPTDDVPSSDLPTGSFTGSFFTPTATPTITRVPITSAPSEPVAEPTTSIPVVTAGAARVTLSFGAVAAVAGLFALF</sequence>
<dbReference type="Proteomes" id="UP001600064">
    <property type="component" value="Unassembled WGS sequence"/>
</dbReference>
<accession>A0ABR4D9R9</accession>
<proteinExistence type="predicted"/>
<dbReference type="EMBL" id="JAZGUE010000004">
    <property type="protein sequence ID" value="KAL2267113.1"/>
    <property type="molecule type" value="Genomic_DNA"/>
</dbReference>
<keyword evidence="4" id="KW-1185">Reference proteome</keyword>
<feature type="compositionally biased region" description="Acidic residues" evidence="1">
    <location>
        <begin position="131"/>
        <end position="153"/>
    </location>
</feature>
<feature type="compositionally biased region" description="Low complexity" evidence="1">
    <location>
        <begin position="88"/>
        <end position="97"/>
    </location>
</feature>
<feature type="region of interest" description="Disordered" evidence="1">
    <location>
        <begin position="87"/>
        <end position="174"/>
    </location>
</feature>
<organism evidence="3 4">
    <name type="scientific">Remersonia thermophila</name>
    <dbReference type="NCBI Taxonomy" id="72144"/>
    <lineage>
        <taxon>Eukaryota</taxon>
        <taxon>Fungi</taxon>
        <taxon>Dikarya</taxon>
        <taxon>Ascomycota</taxon>
        <taxon>Pezizomycotina</taxon>
        <taxon>Sordariomycetes</taxon>
        <taxon>Sordariomycetidae</taxon>
        <taxon>Sordariales</taxon>
        <taxon>Sordariales incertae sedis</taxon>
        <taxon>Remersonia</taxon>
    </lineage>
</organism>
<evidence type="ECO:0000313" key="4">
    <source>
        <dbReference type="Proteomes" id="UP001600064"/>
    </source>
</evidence>
<name>A0ABR4D9R9_9PEZI</name>
<evidence type="ECO:0000256" key="2">
    <source>
        <dbReference type="SAM" id="SignalP"/>
    </source>
</evidence>
<feature type="compositionally biased region" description="Acidic residues" evidence="1">
    <location>
        <begin position="98"/>
        <end position="120"/>
    </location>
</feature>
<reference evidence="3 4" key="1">
    <citation type="journal article" date="2024" name="Commun. Biol.">
        <title>Comparative genomic analysis of thermophilic fungi reveals convergent evolutionary adaptations and gene losses.</title>
        <authorList>
            <person name="Steindorff A.S."/>
            <person name="Aguilar-Pontes M.V."/>
            <person name="Robinson A.J."/>
            <person name="Andreopoulos B."/>
            <person name="LaButti K."/>
            <person name="Kuo A."/>
            <person name="Mondo S."/>
            <person name="Riley R."/>
            <person name="Otillar R."/>
            <person name="Haridas S."/>
            <person name="Lipzen A."/>
            <person name="Grimwood J."/>
            <person name="Schmutz J."/>
            <person name="Clum A."/>
            <person name="Reid I.D."/>
            <person name="Moisan M.C."/>
            <person name="Butler G."/>
            <person name="Nguyen T.T.M."/>
            <person name="Dewar K."/>
            <person name="Conant G."/>
            <person name="Drula E."/>
            <person name="Henrissat B."/>
            <person name="Hansel C."/>
            <person name="Singer S."/>
            <person name="Hutchinson M.I."/>
            <person name="de Vries R.P."/>
            <person name="Natvig D.O."/>
            <person name="Powell A.J."/>
            <person name="Tsang A."/>
            <person name="Grigoriev I.V."/>
        </authorList>
    </citation>
    <scope>NUCLEOTIDE SEQUENCE [LARGE SCALE GENOMIC DNA]</scope>
    <source>
        <strain evidence="3 4">ATCC 22073</strain>
    </source>
</reference>
<feature type="region of interest" description="Disordered" evidence="1">
    <location>
        <begin position="208"/>
        <end position="232"/>
    </location>
</feature>